<comment type="caution">
    <text evidence="1">The sequence shown here is derived from an EMBL/GenBank/DDBJ whole genome shotgun (WGS) entry which is preliminary data.</text>
</comment>
<keyword evidence="2" id="KW-1185">Reference proteome</keyword>
<proteinExistence type="predicted"/>
<reference evidence="1 2" key="1">
    <citation type="journal article" date="2013" name="Int. J. Syst. Evol. Microbiol.">
        <title>Comamonas guangdongensis sp. nov., isolated from subterranean forest sediment, and emended description of the genus Comamonas.</title>
        <authorList>
            <person name="Zhang J."/>
            <person name="Wang Y."/>
            <person name="Zhou S."/>
            <person name="Wu C."/>
            <person name="He J."/>
            <person name="Li F."/>
        </authorList>
    </citation>
    <scope>NUCLEOTIDE SEQUENCE [LARGE SCALE GENOMIC DNA]</scope>
    <source>
        <strain evidence="1 2">CCTCC AB2011133</strain>
    </source>
</reference>
<gene>
    <name evidence="1" type="ORF">AB6724_10620</name>
</gene>
<evidence type="ECO:0000313" key="1">
    <source>
        <dbReference type="EMBL" id="MEX8193295.1"/>
    </source>
</evidence>
<dbReference type="Proteomes" id="UP001561046">
    <property type="component" value="Unassembled WGS sequence"/>
</dbReference>
<name>A0ABV3ZVD3_9BURK</name>
<dbReference type="RefSeq" id="WP_369338485.1">
    <property type="nucleotide sequence ID" value="NZ_JBFYGN010000009.1"/>
</dbReference>
<protein>
    <submittedName>
        <fullName evidence="1">Uncharacterized protein</fullName>
    </submittedName>
</protein>
<evidence type="ECO:0000313" key="2">
    <source>
        <dbReference type="Proteomes" id="UP001561046"/>
    </source>
</evidence>
<accession>A0ABV3ZVD3</accession>
<organism evidence="1 2">
    <name type="scientific">Comamonas guangdongensis</name>
    <dbReference type="NCBI Taxonomy" id="510515"/>
    <lineage>
        <taxon>Bacteria</taxon>
        <taxon>Pseudomonadati</taxon>
        <taxon>Pseudomonadota</taxon>
        <taxon>Betaproteobacteria</taxon>
        <taxon>Burkholderiales</taxon>
        <taxon>Comamonadaceae</taxon>
        <taxon>Comamonas</taxon>
    </lineage>
</organism>
<sequence length="103" mass="11876">MFFGKIFGFGFSEPRYIRRTRAYLQEARMAMLEHSIAAEYYQSSAQMYAERAARLEEELRAWDQCEQQHVPELSRHYGLHMHVPPKSVAMEAPPVSGAVVRAA</sequence>
<dbReference type="EMBL" id="JBFYGN010000009">
    <property type="protein sequence ID" value="MEX8193295.1"/>
    <property type="molecule type" value="Genomic_DNA"/>
</dbReference>